<keyword evidence="4" id="KW-1185">Reference proteome</keyword>
<evidence type="ECO:0000256" key="1">
    <source>
        <dbReference type="SAM" id="SignalP"/>
    </source>
</evidence>
<keyword evidence="1" id="KW-0732">Signal</keyword>
<dbReference type="PANTHER" id="PTHR36919:SF3">
    <property type="entry name" value="BLL5882 PROTEIN"/>
    <property type="match status" value="1"/>
</dbReference>
<reference evidence="3 4" key="1">
    <citation type="submission" date="2023-07" db="EMBL/GenBank/DDBJ databases">
        <title>Sorghum-associated microbial communities from plants grown in Nebraska, USA.</title>
        <authorList>
            <person name="Schachtman D."/>
        </authorList>
    </citation>
    <scope>NUCLEOTIDE SEQUENCE [LARGE SCALE GENOMIC DNA]</scope>
    <source>
        <strain evidence="3 4">BE187</strain>
    </source>
</reference>
<dbReference type="Proteomes" id="UP001267878">
    <property type="component" value="Unassembled WGS sequence"/>
</dbReference>
<dbReference type="Gene3D" id="2.40.128.520">
    <property type="match status" value="1"/>
</dbReference>
<dbReference type="EMBL" id="JAVDVW010000001">
    <property type="protein sequence ID" value="MDR7099109.1"/>
    <property type="molecule type" value="Genomic_DNA"/>
</dbReference>
<evidence type="ECO:0000313" key="3">
    <source>
        <dbReference type="EMBL" id="MDR7099109.1"/>
    </source>
</evidence>
<feature type="domain" description="DUF2147" evidence="2">
    <location>
        <begin position="35"/>
        <end position="148"/>
    </location>
</feature>
<gene>
    <name evidence="3" type="ORF">J2X04_001456</name>
</gene>
<dbReference type="RefSeq" id="WP_310053280.1">
    <property type="nucleotide sequence ID" value="NZ_JAVDVW010000001.1"/>
</dbReference>
<evidence type="ECO:0000259" key="2">
    <source>
        <dbReference type="Pfam" id="PF09917"/>
    </source>
</evidence>
<feature type="signal peptide" evidence="1">
    <location>
        <begin position="1"/>
        <end position="26"/>
    </location>
</feature>
<dbReference type="Pfam" id="PF09917">
    <property type="entry name" value="DUF2147"/>
    <property type="match status" value="1"/>
</dbReference>
<dbReference type="PANTHER" id="PTHR36919">
    <property type="entry name" value="BLR1215 PROTEIN"/>
    <property type="match status" value="1"/>
</dbReference>
<accession>A0ABU1VNR1</accession>
<comment type="caution">
    <text evidence="3">The sequence shown here is derived from an EMBL/GenBank/DDBJ whole genome shotgun (WGS) entry which is preliminary data.</text>
</comment>
<proteinExistence type="predicted"/>
<dbReference type="InterPro" id="IPR019223">
    <property type="entry name" value="DUF2147"/>
</dbReference>
<name>A0ABU1VNR1_9GAMM</name>
<evidence type="ECO:0000313" key="4">
    <source>
        <dbReference type="Proteomes" id="UP001267878"/>
    </source>
</evidence>
<protein>
    <submittedName>
        <fullName evidence="3">Uncharacterized protein (DUF2147 family)</fullName>
    </submittedName>
</protein>
<organism evidence="3 4">
    <name type="scientific">Agrilutibacter niabensis</name>
    <dbReference type="NCBI Taxonomy" id="380628"/>
    <lineage>
        <taxon>Bacteria</taxon>
        <taxon>Pseudomonadati</taxon>
        <taxon>Pseudomonadota</taxon>
        <taxon>Gammaproteobacteria</taxon>
        <taxon>Lysobacterales</taxon>
        <taxon>Lysobacteraceae</taxon>
        <taxon>Agrilutibacter</taxon>
    </lineage>
</organism>
<feature type="chain" id="PRO_5046355273" evidence="1">
    <location>
        <begin position="27"/>
        <end position="150"/>
    </location>
</feature>
<sequence length="150" mass="16258">MRNKSMLAKFAALLIALPLLATSAAAFQQSASPVGRWKTYDEDTGKPRLIVDVYEAKGGTIAAKVVETLFAPNAVCTECNGAAKNKPMKDMPILWGLKRDGDEYTGGTVLKLANGKTYKSKAKLLDGGKKFEVSGCLGFICKHQTWTREN</sequence>